<protein>
    <submittedName>
        <fullName evidence="1">Uncharacterized protein</fullName>
    </submittedName>
</protein>
<evidence type="ECO:0000313" key="1">
    <source>
        <dbReference type="EMBL" id="PSB04503.1"/>
    </source>
</evidence>
<reference evidence="1 2" key="1">
    <citation type="submission" date="2018-02" db="EMBL/GenBank/DDBJ databases">
        <authorList>
            <person name="Cohen D.B."/>
            <person name="Kent A.D."/>
        </authorList>
    </citation>
    <scope>NUCLEOTIDE SEQUENCE [LARGE SCALE GENOMIC DNA]</scope>
    <source>
        <strain evidence="1 2">CCAP 1448/3</strain>
    </source>
</reference>
<sequence>MVYYLLRSQSDGKYVVAYPETEIEGKNPQGYLLVFPEHFEALSYVNAHAPHLANRCGVESITPNQLKPLLQRWGYVGIGMVKDALLARIEFLTI</sequence>
<dbReference type="RefSeq" id="WP_106287275.1">
    <property type="nucleotide sequence ID" value="NZ_CAWNTC010000180.1"/>
</dbReference>
<dbReference type="Proteomes" id="UP000238762">
    <property type="component" value="Unassembled WGS sequence"/>
</dbReference>
<reference evidence="1 2" key="2">
    <citation type="submission" date="2018-03" db="EMBL/GenBank/DDBJ databases">
        <title>The ancient ancestry and fast evolution of plastids.</title>
        <authorList>
            <person name="Moore K.R."/>
            <person name="Magnabosco C."/>
            <person name="Momper L."/>
            <person name="Gold D.A."/>
            <person name="Bosak T."/>
            <person name="Fournier G.P."/>
        </authorList>
    </citation>
    <scope>NUCLEOTIDE SEQUENCE [LARGE SCALE GENOMIC DNA]</scope>
    <source>
        <strain evidence="1 2">CCAP 1448/3</strain>
    </source>
</reference>
<dbReference type="AlphaFoldDB" id="A0A2T1C8N6"/>
<organism evidence="1 2">
    <name type="scientific">Merismopedia glauca CCAP 1448/3</name>
    <dbReference type="NCBI Taxonomy" id="1296344"/>
    <lineage>
        <taxon>Bacteria</taxon>
        <taxon>Bacillati</taxon>
        <taxon>Cyanobacteriota</taxon>
        <taxon>Cyanophyceae</taxon>
        <taxon>Synechococcales</taxon>
        <taxon>Merismopediaceae</taxon>
        <taxon>Merismopedia</taxon>
    </lineage>
</organism>
<gene>
    <name evidence="1" type="ORF">C7B64_03535</name>
</gene>
<evidence type="ECO:0000313" key="2">
    <source>
        <dbReference type="Proteomes" id="UP000238762"/>
    </source>
</evidence>
<keyword evidence="2" id="KW-1185">Reference proteome</keyword>
<proteinExistence type="predicted"/>
<comment type="caution">
    <text evidence="1">The sequence shown here is derived from an EMBL/GenBank/DDBJ whole genome shotgun (WGS) entry which is preliminary data.</text>
</comment>
<dbReference type="OrthoDB" id="582684at2"/>
<name>A0A2T1C8N6_9CYAN</name>
<dbReference type="EMBL" id="PVWJ01000011">
    <property type="protein sequence ID" value="PSB04503.1"/>
    <property type="molecule type" value="Genomic_DNA"/>
</dbReference>
<accession>A0A2T1C8N6</accession>